<name>A0ABP7Q7T0_9GAMM</name>
<accession>A0ABP7Q7T0</accession>
<dbReference type="Gene3D" id="3.60.21.10">
    <property type="match status" value="1"/>
</dbReference>
<reference evidence="2" key="1">
    <citation type="journal article" date="2019" name="Int. J. Syst. Evol. Microbiol.">
        <title>The Global Catalogue of Microorganisms (GCM) 10K type strain sequencing project: providing services to taxonomists for standard genome sequencing and annotation.</title>
        <authorList>
            <consortium name="The Broad Institute Genomics Platform"/>
            <consortium name="The Broad Institute Genome Sequencing Center for Infectious Disease"/>
            <person name="Wu L."/>
            <person name="Ma J."/>
        </authorList>
    </citation>
    <scope>NUCLEOTIDE SEQUENCE [LARGE SCALE GENOMIC DNA]</scope>
    <source>
        <strain evidence="2">JCM 17555</strain>
    </source>
</reference>
<dbReference type="Proteomes" id="UP001501337">
    <property type="component" value="Unassembled WGS sequence"/>
</dbReference>
<dbReference type="EMBL" id="BAABBO010000021">
    <property type="protein sequence ID" value="GAA3977684.1"/>
    <property type="molecule type" value="Genomic_DNA"/>
</dbReference>
<protein>
    <submittedName>
        <fullName evidence="1">Uncharacterized protein</fullName>
    </submittedName>
</protein>
<comment type="caution">
    <text evidence="1">The sequence shown here is derived from an EMBL/GenBank/DDBJ whole genome shotgun (WGS) entry which is preliminary data.</text>
</comment>
<organism evidence="1 2">
    <name type="scientific">Allohahella marinimesophila</name>
    <dbReference type="NCBI Taxonomy" id="1054972"/>
    <lineage>
        <taxon>Bacteria</taxon>
        <taxon>Pseudomonadati</taxon>
        <taxon>Pseudomonadota</taxon>
        <taxon>Gammaproteobacteria</taxon>
        <taxon>Oceanospirillales</taxon>
        <taxon>Hahellaceae</taxon>
        <taxon>Allohahella</taxon>
    </lineage>
</organism>
<dbReference type="SUPFAM" id="SSF56300">
    <property type="entry name" value="Metallo-dependent phosphatases"/>
    <property type="match status" value="1"/>
</dbReference>
<keyword evidence="2" id="KW-1185">Reference proteome</keyword>
<evidence type="ECO:0000313" key="2">
    <source>
        <dbReference type="Proteomes" id="UP001501337"/>
    </source>
</evidence>
<evidence type="ECO:0000313" key="1">
    <source>
        <dbReference type="EMBL" id="GAA3977684.1"/>
    </source>
</evidence>
<gene>
    <name evidence="1" type="ORF">GCM10022278_38050</name>
</gene>
<proteinExistence type="predicted"/>
<sequence>MATVSGKVSMSNRDYRQRWTNLPKKLKSRNHRIQALYSRTKVDHVVSRGYAANTTIAGIDAVVCGHTAIQTPVIQGNMAWIETGVFCTGKLTVIGASEL</sequence>
<dbReference type="InterPro" id="IPR029052">
    <property type="entry name" value="Metallo-depent_PP-like"/>
</dbReference>